<reference evidence="1 2" key="1">
    <citation type="submission" date="2024-04" db="EMBL/GenBank/DDBJ databases">
        <title>Tritrichomonas musculus Genome.</title>
        <authorList>
            <person name="Alves-Ferreira E."/>
            <person name="Grigg M."/>
            <person name="Lorenzi H."/>
            <person name="Galac M."/>
        </authorList>
    </citation>
    <scope>NUCLEOTIDE SEQUENCE [LARGE SCALE GENOMIC DNA]</scope>
    <source>
        <strain evidence="1 2">EAF2021</strain>
    </source>
</reference>
<name>A0ABR2HAH1_9EUKA</name>
<accession>A0ABR2HAH1</accession>
<evidence type="ECO:0008006" key="3">
    <source>
        <dbReference type="Google" id="ProtNLM"/>
    </source>
</evidence>
<keyword evidence="2" id="KW-1185">Reference proteome</keyword>
<dbReference type="InterPro" id="IPR009091">
    <property type="entry name" value="RCC1/BLIP-II"/>
</dbReference>
<evidence type="ECO:0000313" key="1">
    <source>
        <dbReference type="EMBL" id="KAK8843244.1"/>
    </source>
</evidence>
<comment type="caution">
    <text evidence="1">The sequence shown here is derived from an EMBL/GenBank/DDBJ whole genome shotgun (WGS) entry which is preliminary data.</text>
</comment>
<evidence type="ECO:0000313" key="2">
    <source>
        <dbReference type="Proteomes" id="UP001470230"/>
    </source>
</evidence>
<organism evidence="1 2">
    <name type="scientific">Tritrichomonas musculus</name>
    <dbReference type="NCBI Taxonomy" id="1915356"/>
    <lineage>
        <taxon>Eukaryota</taxon>
        <taxon>Metamonada</taxon>
        <taxon>Parabasalia</taxon>
        <taxon>Tritrichomonadida</taxon>
        <taxon>Tritrichomonadidae</taxon>
        <taxon>Tritrichomonas</taxon>
    </lineage>
</organism>
<proteinExistence type="predicted"/>
<sequence>MILVCGENSDKVLGEESNNQSKSEANVISPPLRFYFDISSIKAYSVFISKAIMTINDGTARAIGDFSSFKKCPTLPNEIYRSFTEFKIKDKQGRSYVPISVVLGFQYGLFLVSDSENPSKSQLAFFQECSRSFTFLNTRELNPVAIFGGSNDAAAITEDGGIIFINNSVFGGYSPFPQEQVFLGGEKAISVACCDSFVIALSISGRV</sequence>
<dbReference type="Proteomes" id="UP001470230">
    <property type="component" value="Unassembled WGS sequence"/>
</dbReference>
<dbReference type="EMBL" id="JAPFFF010000035">
    <property type="protein sequence ID" value="KAK8843244.1"/>
    <property type="molecule type" value="Genomic_DNA"/>
</dbReference>
<gene>
    <name evidence="1" type="ORF">M9Y10_025098</name>
</gene>
<protein>
    <recommendedName>
        <fullName evidence="3">TLDc domain-containing protein</fullName>
    </recommendedName>
</protein>
<dbReference type="SUPFAM" id="SSF50985">
    <property type="entry name" value="RCC1/BLIP-II"/>
    <property type="match status" value="1"/>
</dbReference>